<dbReference type="PANTHER" id="PTHR46586:SF3">
    <property type="entry name" value="ANKYRIN REPEAT-CONTAINING PROTEIN"/>
    <property type="match status" value="1"/>
</dbReference>
<dbReference type="InterPro" id="IPR052050">
    <property type="entry name" value="SecEffector_AnkRepeat"/>
</dbReference>
<dbReference type="STRING" id="1202772.A0A1V9Z7T2"/>
<proteinExistence type="predicted"/>
<accession>A0A1V9Z7T2</accession>
<dbReference type="Pfam" id="PF13637">
    <property type="entry name" value="Ank_4"/>
    <property type="match status" value="1"/>
</dbReference>
<dbReference type="PANTHER" id="PTHR46586">
    <property type="entry name" value="ANKYRIN REPEAT-CONTAINING PROTEIN"/>
    <property type="match status" value="1"/>
</dbReference>
<evidence type="ECO:0000256" key="1">
    <source>
        <dbReference type="SAM" id="Phobius"/>
    </source>
</evidence>
<keyword evidence="1" id="KW-0812">Transmembrane</keyword>
<feature type="transmembrane region" description="Helical" evidence="1">
    <location>
        <begin position="260"/>
        <end position="280"/>
    </location>
</feature>
<sequence>MTAAIAHVLGTPELFLSITAYENGTWRDFIALRPLRQVNFQARLSPLAPDCRDFWLSYERTDFVPTLRRVDTEFLTPWYRGYGLSRVLRYINTHGYAGFFTLLIDAVHAGRLPVLQFLHHTYGRGCDVDHLVDLAACSGHVDVLAFLHAHGFGGCTTSAMDGAAALGHLAVVRFLHENRTEGCSVQALDFAAQNGHLEVVKFLKTHRDEGGTPGAIDFAAQNGHFGVADYLSQFSKDKPSRLWMRFYWVRPGESLWRHQLVLLVLAVAVVSTFVVVIVLSPWQVDAILLPLVALVVIYLCVRFLQR</sequence>
<evidence type="ECO:0000313" key="3">
    <source>
        <dbReference type="Proteomes" id="UP000243579"/>
    </source>
</evidence>
<dbReference type="InterPro" id="IPR002110">
    <property type="entry name" value="Ankyrin_rpt"/>
</dbReference>
<dbReference type="Gene3D" id="1.25.40.20">
    <property type="entry name" value="Ankyrin repeat-containing domain"/>
    <property type="match status" value="1"/>
</dbReference>
<dbReference type="EMBL" id="JNBR01000379">
    <property type="protein sequence ID" value="OQR94053.1"/>
    <property type="molecule type" value="Genomic_DNA"/>
</dbReference>
<dbReference type="SUPFAM" id="SSF48403">
    <property type="entry name" value="Ankyrin repeat"/>
    <property type="match status" value="1"/>
</dbReference>
<dbReference type="Proteomes" id="UP000243579">
    <property type="component" value="Unassembled WGS sequence"/>
</dbReference>
<gene>
    <name evidence="2" type="ORF">ACHHYP_01905</name>
</gene>
<feature type="transmembrane region" description="Helical" evidence="1">
    <location>
        <begin position="286"/>
        <end position="304"/>
    </location>
</feature>
<evidence type="ECO:0000313" key="2">
    <source>
        <dbReference type="EMBL" id="OQR94053.1"/>
    </source>
</evidence>
<keyword evidence="3" id="KW-1185">Reference proteome</keyword>
<keyword evidence="1" id="KW-1133">Transmembrane helix</keyword>
<protein>
    <submittedName>
        <fullName evidence="2">Uncharacterized protein</fullName>
    </submittedName>
</protein>
<dbReference type="InterPro" id="IPR036770">
    <property type="entry name" value="Ankyrin_rpt-contain_sf"/>
</dbReference>
<keyword evidence="1" id="KW-0472">Membrane</keyword>
<dbReference type="OrthoDB" id="72755at2759"/>
<dbReference type="AlphaFoldDB" id="A0A1V9Z7T2"/>
<name>A0A1V9Z7T2_ACHHY</name>
<organism evidence="2 3">
    <name type="scientific">Achlya hypogyna</name>
    <name type="common">Oomycete</name>
    <name type="synonym">Protoachlya hypogyna</name>
    <dbReference type="NCBI Taxonomy" id="1202772"/>
    <lineage>
        <taxon>Eukaryota</taxon>
        <taxon>Sar</taxon>
        <taxon>Stramenopiles</taxon>
        <taxon>Oomycota</taxon>
        <taxon>Saprolegniomycetes</taxon>
        <taxon>Saprolegniales</taxon>
        <taxon>Achlyaceae</taxon>
        <taxon>Achlya</taxon>
    </lineage>
</organism>
<comment type="caution">
    <text evidence="2">The sequence shown here is derived from an EMBL/GenBank/DDBJ whole genome shotgun (WGS) entry which is preliminary data.</text>
</comment>
<reference evidence="2 3" key="1">
    <citation type="journal article" date="2014" name="Genome Biol. Evol.">
        <title>The secreted proteins of Achlya hypogyna and Thraustotheca clavata identify the ancestral oomycete secretome and reveal gene acquisitions by horizontal gene transfer.</title>
        <authorList>
            <person name="Misner I."/>
            <person name="Blouin N."/>
            <person name="Leonard G."/>
            <person name="Richards T.A."/>
            <person name="Lane C.E."/>
        </authorList>
    </citation>
    <scope>NUCLEOTIDE SEQUENCE [LARGE SCALE GENOMIC DNA]</scope>
    <source>
        <strain evidence="2 3">ATCC 48635</strain>
    </source>
</reference>